<evidence type="ECO:0000313" key="6">
    <source>
        <dbReference type="EMBL" id="KAF9779895.1"/>
    </source>
</evidence>
<dbReference type="GO" id="GO:0005634">
    <property type="term" value="C:nucleus"/>
    <property type="evidence" value="ECO:0007669"/>
    <property type="project" value="UniProtKB-UniRule"/>
</dbReference>
<dbReference type="SUPFAM" id="SSF47095">
    <property type="entry name" value="HMG-box"/>
    <property type="match status" value="1"/>
</dbReference>
<dbReference type="Gene3D" id="1.10.30.10">
    <property type="entry name" value="High mobility group box domain"/>
    <property type="match status" value="1"/>
</dbReference>
<feature type="compositionally biased region" description="Polar residues" evidence="4">
    <location>
        <begin position="299"/>
        <end position="310"/>
    </location>
</feature>
<evidence type="ECO:0000256" key="2">
    <source>
        <dbReference type="ARBA" id="ARBA00023163"/>
    </source>
</evidence>
<dbReference type="InterPro" id="IPR050140">
    <property type="entry name" value="SRY-related_HMG-box_TF-like"/>
</dbReference>
<feature type="domain" description="HMG box" evidence="5">
    <location>
        <begin position="80"/>
        <end position="148"/>
    </location>
</feature>
<dbReference type="AlphaFoldDB" id="A0A9P6H7Q3"/>
<feature type="region of interest" description="Disordered" evidence="4">
    <location>
        <begin position="367"/>
        <end position="503"/>
    </location>
</feature>
<reference evidence="6" key="1">
    <citation type="journal article" date="2020" name="Nat. Commun.">
        <title>Large-scale genome sequencing of mycorrhizal fungi provides insights into the early evolution of symbiotic traits.</title>
        <authorList>
            <person name="Miyauchi S."/>
            <person name="Kiss E."/>
            <person name="Kuo A."/>
            <person name="Drula E."/>
            <person name="Kohler A."/>
            <person name="Sanchez-Garcia M."/>
            <person name="Morin E."/>
            <person name="Andreopoulos B."/>
            <person name="Barry K.W."/>
            <person name="Bonito G."/>
            <person name="Buee M."/>
            <person name="Carver A."/>
            <person name="Chen C."/>
            <person name="Cichocki N."/>
            <person name="Clum A."/>
            <person name="Culley D."/>
            <person name="Crous P.W."/>
            <person name="Fauchery L."/>
            <person name="Girlanda M."/>
            <person name="Hayes R.D."/>
            <person name="Keri Z."/>
            <person name="LaButti K."/>
            <person name="Lipzen A."/>
            <person name="Lombard V."/>
            <person name="Magnuson J."/>
            <person name="Maillard F."/>
            <person name="Murat C."/>
            <person name="Nolan M."/>
            <person name="Ohm R.A."/>
            <person name="Pangilinan J."/>
            <person name="Pereira M.F."/>
            <person name="Perotto S."/>
            <person name="Peter M."/>
            <person name="Pfister S."/>
            <person name="Riley R."/>
            <person name="Sitrit Y."/>
            <person name="Stielow J.B."/>
            <person name="Szollosi G."/>
            <person name="Zifcakova L."/>
            <person name="Stursova M."/>
            <person name="Spatafora J.W."/>
            <person name="Tedersoo L."/>
            <person name="Vaario L.M."/>
            <person name="Yamada A."/>
            <person name="Yan M."/>
            <person name="Wang P."/>
            <person name="Xu J."/>
            <person name="Bruns T."/>
            <person name="Baldrian P."/>
            <person name="Vilgalys R."/>
            <person name="Dunand C."/>
            <person name="Henrissat B."/>
            <person name="Grigoriev I.V."/>
            <person name="Hibbett D."/>
            <person name="Nagy L.G."/>
            <person name="Martin F.M."/>
        </authorList>
    </citation>
    <scope>NUCLEOTIDE SEQUENCE</scope>
    <source>
        <strain evidence="6">UH-Tt-Lm1</strain>
    </source>
</reference>
<keyword evidence="1 3" id="KW-0238">DNA-binding</keyword>
<organism evidence="6 7">
    <name type="scientific">Thelephora terrestris</name>
    <dbReference type="NCBI Taxonomy" id="56493"/>
    <lineage>
        <taxon>Eukaryota</taxon>
        <taxon>Fungi</taxon>
        <taxon>Dikarya</taxon>
        <taxon>Basidiomycota</taxon>
        <taxon>Agaricomycotina</taxon>
        <taxon>Agaricomycetes</taxon>
        <taxon>Thelephorales</taxon>
        <taxon>Thelephoraceae</taxon>
        <taxon>Thelephora</taxon>
    </lineage>
</organism>
<evidence type="ECO:0000259" key="5">
    <source>
        <dbReference type="PROSITE" id="PS50118"/>
    </source>
</evidence>
<feature type="compositionally biased region" description="Polar residues" evidence="4">
    <location>
        <begin position="273"/>
        <end position="289"/>
    </location>
</feature>
<proteinExistence type="predicted"/>
<dbReference type="GO" id="GO:0000978">
    <property type="term" value="F:RNA polymerase II cis-regulatory region sequence-specific DNA binding"/>
    <property type="evidence" value="ECO:0007669"/>
    <property type="project" value="TreeGrafter"/>
</dbReference>
<gene>
    <name evidence="6" type="ORF">BJ322DRAFT_1024303</name>
</gene>
<keyword evidence="2" id="KW-0804">Transcription</keyword>
<dbReference type="Pfam" id="PF00505">
    <property type="entry name" value="HMG_box"/>
    <property type="match status" value="1"/>
</dbReference>
<evidence type="ECO:0000256" key="1">
    <source>
        <dbReference type="ARBA" id="ARBA00023125"/>
    </source>
</evidence>
<dbReference type="PANTHER" id="PTHR10270">
    <property type="entry name" value="SOX TRANSCRIPTION FACTOR"/>
    <property type="match status" value="1"/>
</dbReference>
<dbReference type="InterPro" id="IPR036910">
    <property type="entry name" value="HMG_box_dom_sf"/>
</dbReference>
<dbReference type="PANTHER" id="PTHR10270:SF161">
    <property type="entry name" value="SEX-DETERMINING REGION Y PROTEIN"/>
    <property type="match status" value="1"/>
</dbReference>
<feature type="compositionally biased region" description="Polar residues" evidence="4">
    <location>
        <begin position="192"/>
        <end position="221"/>
    </location>
</feature>
<comment type="caution">
    <text evidence="6">The sequence shown here is derived from an EMBL/GenBank/DDBJ whole genome shotgun (WGS) entry which is preliminary data.</text>
</comment>
<keyword evidence="7" id="KW-1185">Reference proteome</keyword>
<protein>
    <recommendedName>
        <fullName evidence="5">HMG box domain-containing protein</fullName>
    </recommendedName>
</protein>
<sequence length="503" mass="53878">MSRYSLGTPAAADLIMDNHPNDLLRIPSKETSDNTSPNSSYSSYPFSSEQLKSSHSSDDKDGSAFANSLIAQSLNADGTPKRPMNAFMIFARKRRPEVSAANQMMRTGEISKILSKEWNAMDISEKQFYLDQAKRLKDTFNSKYPDYVYRRRPNNSRKRRKNDAGALSITDPDDLPGDTSPIDDHGLDDRGSQYSFGGQNPQLSTPSLGEMFPQNNTSTLHSHGYSYPYPQSRHQSNGDYSSHRSSLQGSLSFPHSSSHSHVPSLRSAPAYSSHDQPSLPLSQNHISGTSYQSSQSSQNGYWSDRTSGSPHNNGTSYSSASSTSNGGHHSSSNWSSSMLPPIPSHFPAHNGTRERSYTTTALPTVKSTFSTHGSSPGLVHPQLPLPPLNSVGNGNSSGGGSGVPHRPWSSGPNSQSGNGGNYLPTLNSPYYPPSSGNGPLNSPSSSNTSSSYLPSPPGTASSTSTGTPGGGDSLLTPPELTYDLPRPAVGELPVGSGYGWDRK</sequence>
<feature type="compositionally biased region" description="Low complexity" evidence="4">
    <location>
        <begin position="243"/>
        <end position="267"/>
    </location>
</feature>
<reference evidence="6" key="2">
    <citation type="submission" date="2020-11" db="EMBL/GenBank/DDBJ databases">
        <authorList>
            <consortium name="DOE Joint Genome Institute"/>
            <person name="Kuo A."/>
            <person name="Miyauchi S."/>
            <person name="Kiss E."/>
            <person name="Drula E."/>
            <person name="Kohler A."/>
            <person name="Sanchez-Garcia M."/>
            <person name="Andreopoulos B."/>
            <person name="Barry K.W."/>
            <person name="Bonito G."/>
            <person name="Buee M."/>
            <person name="Carver A."/>
            <person name="Chen C."/>
            <person name="Cichocki N."/>
            <person name="Clum A."/>
            <person name="Culley D."/>
            <person name="Crous P.W."/>
            <person name="Fauchery L."/>
            <person name="Girlanda M."/>
            <person name="Hayes R."/>
            <person name="Keri Z."/>
            <person name="Labutti K."/>
            <person name="Lipzen A."/>
            <person name="Lombard V."/>
            <person name="Magnuson J."/>
            <person name="Maillard F."/>
            <person name="Morin E."/>
            <person name="Murat C."/>
            <person name="Nolan M."/>
            <person name="Ohm R."/>
            <person name="Pangilinan J."/>
            <person name="Pereira M."/>
            <person name="Perotto S."/>
            <person name="Peter M."/>
            <person name="Riley R."/>
            <person name="Sitrit Y."/>
            <person name="Stielow B."/>
            <person name="Szollosi G."/>
            <person name="Zifcakova L."/>
            <person name="Stursova M."/>
            <person name="Spatafora J.W."/>
            <person name="Tedersoo L."/>
            <person name="Vaario L.-M."/>
            <person name="Yamada A."/>
            <person name="Yan M."/>
            <person name="Wang P."/>
            <person name="Xu J."/>
            <person name="Bruns T."/>
            <person name="Baldrian P."/>
            <person name="Vilgalys R."/>
            <person name="Henrissat B."/>
            <person name="Grigoriev I.V."/>
            <person name="Hibbett D."/>
            <person name="Nagy L.G."/>
            <person name="Martin F.M."/>
        </authorList>
    </citation>
    <scope>NUCLEOTIDE SEQUENCE</scope>
    <source>
        <strain evidence="6">UH-Tt-Lm1</strain>
    </source>
</reference>
<feature type="DNA-binding region" description="HMG box" evidence="3">
    <location>
        <begin position="80"/>
        <end position="148"/>
    </location>
</feature>
<evidence type="ECO:0000256" key="3">
    <source>
        <dbReference type="PROSITE-ProRule" id="PRU00267"/>
    </source>
</evidence>
<feature type="region of interest" description="Disordered" evidence="4">
    <location>
        <begin position="17"/>
        <end position="61"/>
    </location>
</feature>
<dbReference type="GO" id="GO:0030154">
    <property type="term" value="P:cell differentiation"/>
    <property type="evidence" value="ECO:0007669"/>
    <property type="project" value="TreeGrafter"/>
</dbReference>
<dbReference type="EMBL" id="WIUZ02000018">
    <property type="protein sequence ID" value="KAF9779895.1"/>
    <property type="molecule type" value="Genomic_DNA"/>
</dbReference>
<evidence type="ECO:0000256" key="4">
    <source>
        <dbReference type="SAM" id="MobiDB-lite"/>
    </source>
</evidence>
<feature type="compositionally biased region" description="Low complexity" evidence="4">
    <location>
        <begin position="311"/>
        <end position="337"/>
    </location>
</feature>
<feature type="compositionally biased region" description="Low complexity" evidence="4">
    <location>
        <begin position="426"/>
        <end position="466"/>
    </location>
</feature>
<feature type="compositionally biased region" description="Basic and acidic residues" evidence="4">
    <location>
        <begin position="182"/>
        <end position="191"/>
    </location>
</feature>
<feature type="region of interest" description="Disordered" evidence="4">
    <location>
        <begin position="147"/>
        <end position="338"/>
    </location>
</feature>
<feature type="compositionally biased region" description="Basic residues" evidence="4">
    <location>
        <begin position="150"/>
        <end position="161"/>
    </location>
</feature>
<name>A0A9P6H7Q3_9AGAM</name>
<evidence type="ECO:0000313" key="7">
    <source>
        <dbReference type="Proteomes" id="UP000736335"/>
    </source>
</evidence>
<dbReference type="PROSITE" id="PS50118">
    <property type="entry name" value="HMG_BOX_2"/>
    <property type="match status" value="1"/>
</dbReference>
<accession>A0A9P6H7Q3</accession>
<keyword evidence="3" id="KW-0539">Nucleus</keyword>
<dbReference type="GO" id="GO:0001228">
    <property type="term" value="F:DNA-binding transcription activator activity, RNA polymerase II-specific"/>
    <property type="evidence" value="ECO:0007669"/>
    <property type="project" value="TreeGrafter"/>
</dbReference>
<dbReference type="OrthoDB" id="1919336at2759"/>
<dbReference type="InterPro" id="IPR009071">
    <property type="entry name" value="HMG_box_dom"/>
</dbReference>
<dbReference type="Proteomes" id="UP000736335">
    <property type="component" value="Unassembled WGS sequence"/>
</dbReference>
<feature type="compositionally biased region" description="Basic and acidic residues" evidence="4">
    <location>
        <begin position="19"/>
        <end position="32"/>
    </location>
</feature>
<feature type="compositionally biased region" description="Low complexity" evidence="4">
    <location>
        <begin position="33"/>
        <end position="48"/>
    </location>
</feature>
<dbReference type="SMART" id="SM00398">
    <property type="entry name" value="HMG"/>
    <property type="match status" value="1"/>
</dbReference>